<evidence type="ECO:0000313" key="2">
    <source>
        <dbReference type="Proteomes" id="UP001315686"/>
    </source>
</evidence>
<organism evidence="1 2">
    <name type="scientific">Harenicola maris</name>
    <dbReference type="NCBI Taxonomy" id="2841044"/>
    <lineage>
        <taxon>Bacteria</taxon>
        <taxon>Pseudomonadati</taxon>
        <taxon>Pseudomonadota</taxon>
        <taxon>Alphaproteobacteria</taxon>
        <taxon>Rhodobacterales</taxon>
        <taxon>Paracoccaceae</taxon>
        <taxon>Harenicola</taxon>
    </lineage>
</organism>
<accession>A0AAP2CPA9</accession>
<dbReference type="AlphaFoldDB" id="A0AAP2CPA9"/>
<reference evidence="1 2" key="1">
    <citation type="journal article" date="2021" name="Arch. Microbiol.">
        <title>Harenicola maris gen. nov., sp. nov. isolated from the Sea of Japan shallow sediments.</title>
        <authorList>
            <person name="Romanenko L.A."/>
            <person name="Kurilenko V.V."/>
            <person name="Chernysheva N.Y."/>
            <person name="Tekutyeva L.A."/>
            <person name="Velansky P.V."/>
            <person name="Svetashev V.I."/>
            <person name="Isaeva M.P."/>
        </authorList>
    </citation>
    <scope>NUCLEOTIDE SEQUENCE [LARGE SCALE GENOMIC DNA]</scope>
    <source>
        <strain evidence="1 2">KMM 3653</strain>
    </source>
</reference>
<dbReference type="EMBL" id="JADQAZ010000001">
    <property type="protein sequence ID" value="MBT0957136.1"/>
    <property type="molecule type" value="Genomic_DNA"/>
</dbReference>
<dbReference type="RefSeq" id="WP_327793311.1">
    <property type="nucleotide sequence ID" value="NZ_JADQAZ010000001.1"/>
</dbReference>
<protein>
    <submittedName>
        <fullName evidence="1">Uncharacterized protein</fullName>
    </submittedName>
</protein>
<dbReference type="Proteomes" id="UP001315686">
    <property type="component" value="Unassembled WGS sequence"/>
</dbReference>
<proteinExistence type="predicted"/>
<name>A0AAP2CPA9_9RHOB</name>
<evidence type="ECO:0000313" key="1">
    <source>
        <dbReference type="EMBL" id="MBT0957136.1"/>
    </source>
</evidence>
<gene>
    <name evidence="1" type="ORF">IV417_07045</name>
</gene>
<sequence>MTHPIRPFPNGGSAPLIPKPHNPLLRQCPQCAAEIPLVRFQVHGVCEAPACVQAKAMCAAQARAATDLPVGAPLRAELTERAGQALATLMQGEESDIDDLPMVAVPHQNTPLSPVSEERRALLAKSLDTHIAEAFETAEQDITLQYPLEEEEPDFPASDMACAMCQGQCCILGASHGFIKGEILQRQRLRQPGLTPEALKAYYMGQVPEVSTAGACIFQGERGCALPRRDRSRICNTHGCSGRKALESLEDDFPGRPIAVATYGKAGIAAIKLHGSKGEEAIWPGAGTPGQS</sequence>
<keyword evidence="2" id="KW-1185">Reference proteome</keyword>
<comment type="caution">
    <text evidence="1">The sequence shown here is derived from an EMBL/GenBank/DDBJ whole genome shotgun (WGS) entry which is preliminary data.</text>
</comment>